<evidence type="ECO:0000313" key="2">
    <source>
        <dbReference type="EMBL" id="MBA8929890.1"/>
    </source>
</evidence>
<feature type="transmembrane region" description="Helical" evidence="1">
    <location>
        <begin position="49"/>
        <end position="71"/>
    </location>
</feature>
<feature type="transmembrane region" description="Helical" evidence="1">
    <location>
        <begin position="117"/>
        <end position="136"/>
    </location>
</feature>
<dbReference type="EMBL" id="JACJID010000006">
    <property type="protein sequence ID" value="MBA8929890.1"/>
    <property type="molecule type" value="Genomic_DNA"/>
</dbReference>
<proteinExistence type="predicted"/>
<dbReference type="RefSeq" id="WP_025354475.1">
    <property type="nucleotide sequence ID" value="NZ_BAAABQ010000014.1"/>
</dbReference>
<sequence length="155" mass="16849">MSPRRPSAVTTVITGLLALAAGLYQLYLFWPYLEYPGYLDYQLDRPRAFTMQVALLVAGVALVAGPALLLMRRRAGRALLVSGGVLLVVTRLLAGFFDGGPFIWQQIDYYGAYPALVGWAAMLVASAAAILGVVPATSDYLRHDRAEQGELSSQW</sequence>
<reference evidence="2 3" key="1">
    <citation type="submission" date="2020-08" db="EMBL/GenBank/DDBJ databases">
        <title>Genomic Encyclopedia of Archaeal and Bacterial Type Strains, Phase II (KMG-II): from individual species to whole genera.</title>
        <authorList>
            <person name="Goeker M."/>
        </authorList>
    </citation>
    <scope>NUCLEOTIDE SEQUENCE [LARGE SCALE GENOMIC DNA]</scope>
    <source>
        <strain evidence="2 3">DSM 43850</strain>
    </source>
</reference>
<keyword evidence="1" id="KW-0472">Membrane</keyword>
<evidence type="ECO:0008006" key="4">
    <source>
        <dbReference type="Google" id="ProtNLM"/>
    </source>
</evidence>
<gene>
    <name evidence="2" type="ORF">BC739_007123</name>
</gene>
<accession>A0ABR6BSJ6</accession>
<evidence type="ECO:0000313" key="3">
    <source>
        <dbReference type="Proteomes" id="UP000517916"/>
    </source>
</evidence>
<keyword evidence="1" id="KW-0812">Transmembrane</keyword>
<feature type="transmembrane region" description="Helical" evidence="1">
    <location>
        <begin position="78"/>
        <end position="97"/>
    </location>
</feature>
<protein>
    <recommendedName>
        <fullName evidence="4">DUF3995 domain-containing protein</fullName>
    </recommendedName>
</protein>
<keyword evidence="3" id="KW-1185">Reference proteome</keyword>
<organism evidence="2 3">
    <name type="scientific">Kutzneria viridogrisea</name>
    <dbReference type="NCBI Taxonomy" id="47990"/>
    <lineage>
        <taxon>Bacteria</taxon>
        <taxon>Bacillati</taxon>
        <taxon>Actinomycetota</taxon>
        <taxon>Actinomycetes</taxon>
        <taxon>Pseudonocardiales</taxon>
        <taxon>Pseudonocardiaceae</taxon>
        <taxon>Kutzneria</taxon>
    </lineage>
</organism>
<evidence type="ECO:0000256" key="1">
    <source>
        <dbReference type="SAM" id="Phobius"/>
    </source>
</evidence>
<keyword evidence="1" id="KW-1133">Transmembrane helix</keyword>
<feature type="transmembrane region" description="Helical" evidence="1">
    <location>
        <begin position="7"/>
        <end position="29"/>
    </location>
</feature>
<dbReference type="Proteomes" id="UP000517916">
    <property type="component" value="Unassembled WGS sequence"/>
</dbReference>
<comment type="caution">
    <text evidence="2">The sequence shown here is derived from an EMBL/GenBank/DDBJ whole genome shotgun (WGS) entry which is preliminary data.</text>
</comment>
<name>A0ABR6BSJ6_9PSEU</name>